<reference evidence="2" key="1">
    <citation type="journal article" date="2014" name="Int. J. Syst. Evol. Microbiol.">
        <title>Complete genome sequence of Corynebacterium casei LMG S-19264T (=DSM 44701T), isolated from a smear-ripened cheese.</title>
        <authorList>
            <consortium name="US DOE Joint Genome Institute (JGI-PGF)"/>
            <person name="Walter F."/>
            <person name="Albersmeier A."/>
            <person name="Kalinowski J."/>
            <person name="Ruckert C."/>
        </authorList>
    </citation>
    <scope>NUCLEOTIDE SEQUENCE</scope>
    <source>
        <strain evidence="2">CGMCC 1.16134</strain>
    </source>
</reference>
<keyword evidence="3" id="KW-1185">Reference proteome</keyword>
<dbReference type="AlphaFoldDB" id="A0A917D585"/>
<dbReference type="RefSeq" id="WP_189031977.1">
    <property type="nucleotide sequence ID" value="NZ_BMKR01000051.1"/>
</dbReference>
<gene>
    <name evidence="2" type="ORF">GCM10010912_63990</name>
</gene>
<reference evidence="2" key="2">
    <citation type="submission" date="2020-09" db="EMBL/GenBank/DDBJ databases">
        <authorList>
            <person name="Sun Q."/>
            <person name="Zhou Y."/>
        </authorList>
    </citation>
    <scope>NUCLEOTIDE SEQUENCE</scope>
    <source>
        <strain evidence="2">CGMCC 1.16134</strain>
    </source>
</reference>
<accession>A0A917D585</accession>
<dbReference type="Proteomes" id="UP000637643">
    <property type="component" value="Unassembled WGS sequence"/>
</dbReference>
<sequence>MNFRWSMMKKMAAVLGIVLILAGCSASSSAAELPLDEQEVKSLMAEKMKVQDWQFSQKEDQFIFSSNPSDTGANGTTYGVNANTGTVYDETSGMPLTNLVMKAASGFTDIQDGNKYLAQLVELSQAILDDNGLVAASENWIQGGYKDGFLYGDVTKDEQAMSIKFDVFTKEWSEIKGGE</sequence>
<keyword evidence="1" id="KW-0732">Signal</keyword>
<evidence type="ECO:0000256" key="1">
    <source>
        <dbReference type="SAM" id="SignalP"/>
    </source>
</evidence>
<evidence type="ECO:0000313" key="2">
    <source>
        <dbReference type="EMBL" id="GGG10787.1"/>
    </source>
</evidence>
<feature type="chain" id="PRO_5037828034" evidence="1">
    <location>
        <begin position="31"/>
        <end position="179"/>
    </location>
</feature>
<dbReference type="PROSITE" id="PS51257">
    <property type="entry name" value="PROKAR_LIPOPROTEIN"/>
    <property type="match status" value="1"/>
</dbReference>
<feature type="signal peptide" evidence="1">
    <location>
        <begin position="1"/>
        <end position="30"/>
    </location>
</feature>
<dbReference type="EMBL" id="BMKR01000051">
    <property type="protein sequence ID" value="GGG10787.1"/>
    <property type="molecule type" value="Genomic_DNA"/>
</dbReference>
<proteinExistence type="predicted"/>
<protein>
    <submittedName>
        <fullName evidence="2">Uncharacterized protein</fullName>
    </submittedName>
</protein>
<name>A0A917D585_9BACL</name>
<organism evidence="2 3">
    <name type="scientific">Paenibacillus albidus</name>
    <dbReference type="NCBI Taxonomy" id="2041023"/>
    <lineage>
        <taxon>Bacteria</taxon>
        <taxon>Bacillati</taxon>
        <taxon>Bacillota</taxon>
        <taxon>Bacilli</taxon>
        <taxon>Bacillales</taxon>
        <taxon>Paenibacillaceae</taxon>
        <taxon>Paenibacillus</taxon>
    </lineage>
</organism>
<evidence type="ECO:0000313" key="3">
    <source>
        <dbReference type="Proteomes" id="UP000637643"/>
    </source>
</evidence>
<comment type="caution">
    <text evidence="2">The sequence shown here is derived from an EMBL/GenBank/DDBJ whole genome shotgun (WGS) entry which is preliminary data.</text>
</comment>